<dbReference type="AlphaFoldDB" id="A0A3E2GZQ7"/>
<evidence type="ECO:0000313" key="7">
    <source>
        <dbReference type="EMBL" id="RFU26640.1"/>
    </source>
</evidence>
<gene>
    <name evidence="7" type="ORF">B7463_g9696</name>
</gene>
<comment type="similarity">
    <text evidence="3">Belongs to the UTP11 family.</text>
</comment>
<dbReference type="InterPro" id="IPR007144">
    <property type="entry name" value="SSU_processome_Utp11"/>
</dbReference>
<feature type="non-terminal residue" evidence="7">
    <location>
        <position position="1"/>
    </location>
</feature>
<keyword evidence="4" id="KW-0698">rRNA processing</keyword>
<evidence type="ECO:0000256" key="4">
    <source>
        <dbReference type="ARBA" id="ARBA00022552"/>
    </source>
</evidence>
<keyword evidence="5" id="KW-0539">Nucleus</keyword>
<feature type="region of interest" description="Disordered" evidence="6">
    <location>
        <begin position="1"/>
        <end position="25"/>
    </location>
</feature>
<feature type="non-terminal residue" evidence="7">
    <location>
        <position position="245"/>
    </location>
</feature>
<reference evidence="7 8" key="1">
    <citation type="submission" date="2018-05" db="EMBL/GenBank/DDBJ databases">
        <title>Draft genome sequence of Scytalidium lignicola DSM 105466, a ubiquitous saprotrophic fungus.</title>
        <authorList>
            <person name="Buettner E."/>
            <person name="Gebauer A.M."/>
            <person name="Hofrichter M."/>
            <person name="Liers C."/>
            <person name="Kellner H."/>
        </authorList>
    </citation>
    <scope>NUCLEOTIDE SEQUENCE [LARGE SCALE GENOMIC DNA]</scope>
    <source>
        <strain evidence="7 8">DSM 105466</strain>
    </source>
</reference>
<proteinExistence type="inferred from homology"/>
<dbReference type="OMA" id="KWKVRER"/>
<feature type="region of interest" description="Disordered" evidence="6">
    <location>
        <begin position="149"/>
        <end position="186"/>
    </location>
</feature>
<feature type="compositionally biased region" description="Basic and acidic residues" evidence="6">
    <location>
        <begin position="14"/>
        <end position="25"/>
    </location>
</feature>
<name>A0A3E2GZQ7_SCYLI</name>
<dbReference type="GO" id="GO:0032040">
    <property type="term" value="C:small-subunit processome"/>
    <property type="evidence" value="ECO:0007669"/>
    <property type="project" value="InterPro"/>
</dbReference>
<evidence type="ECO:0000256" key="1">
    <source>
        <dbReference type="ARBA" id="ARBA00004099"/>
    </source>
</evidence>
<evidence type="ECO:0000256" key="5">
    <source>
        <dbReference type="ARBA" id="ARBA00023242"/>
    </source>
</evidence>
<feature type="region of interest" description="Disordered" evidence="6">
    <location>
        <begin position="68"/>
        <end position="88"/>
    </location>
</feature>
<comment type="subcellular location">
    <subcellularLocation>
        <location evidence="2">Nucleus</location>
        <location evidence="2">Nucleolus</location>
    </subcellularLocation>
</comment>
<feature type="compositionally biased region" description="Basic residues" evidence="6">
    <location>
        <begin position="236"/>
        <end position="245"/>
    </location>
</feature>
<accession>A0A3E2GZQ7</accession>
<comment type="caution">
    <text evidence="7">The sequence shown here is derived from an EMBL/GenBank/DDBJ whole genome shotgun (WGS) entry which is preliminary data.</text>
</comment>
<comment type="function">
    <text evidence="1">Involved in nucleolar processing of pre-18S ribosomal RNA.</text>
</comment>
<evidence type="ECO:0000256" key="2">
    <source>
        <dbReference type="ARBA" id="ARBA00004604"/>
    </source>
</evidence>
<dbReference type="EMBL" id="NCSJ02000250">
    <property type="protein sequence ID" value="RFU26640.1"/>
    <property type="molecule type" value="Genomic_DNA"/>
</dbReference>
<sequence length="245" mass="28219">MSSMRNAVHRPNHRERGQPEERKKWGLLEKHKDYSARAKVYGEKKLKLKQLRAKVLEKNPDEFYFGMMSKKGPSTMGKNSTGTVNASRGNTVLSQDASRLFKTQDMGYIRTMRNKTLKEVAELEKRIVGVTGDGSKVIFIDSEEEQRRIVDGEDIDMNDGEEGENEEEEKEEEDEINPEAKRQRRLQQREISKLEIRLKAAKQRLKALTEAEEALDIQRAKMAKSPTVGGINKNGVKFKIRERKK</sequence>
<feature type="region of interest" description="Disordered" evidence="6">
    <location>
        <begin position="222"/>
        <end position="245"/>
    </location>
</feature>
<dbReference type="PIRSF" id="PIRSF015952">
    <property type="entry name" value="U3snoRNP11"/>
    <property type="match status" value="1"/>
</dbReference>
<evidence type="ECO:0000313" key="8">
    <source>
        <dbReference type="Proteomes" id="UP000258309"/>
    </source>
</evidence>
<protein>
    <recommendedName>
        <fullName evidence="9">U3 small nucleolar RNA-associated protein 11</fullName>
    </recommendedName>
</protein>
<organism evidence="7 8">
    <name type="scientific">Scytalidium lignicola</name>
    <name type="common">Hyphomycete</name>
    <dbReference type="NCBI Taxonomy" id="5539"/>
    <lineage>
        <taxon>Eukaryota</taxon>
        <taxon>Fungi</taxon>
        <taxon>Dikarya</taxon>
        <taxon>Ascomycota</taxon>
        <taxon>Pezizomycotina</taxon>
        <taxon>Leotiomycetes</taxon>
        <taxon>Leotiomycetes incertae sedis</taxon>
        <taxon>Scytalidium</taxon>
    </lineage>
</organism>
<dbReference type="Proteomes" id="UP000258309">
    <property type="component" value="Unassembled WGS sequence"/>
</dbReference>
<dbReference type="OrthoDB" id="29058at2759"/>
<dbReference type="STRING" id="5539.A0A3E2GZQ7"/>
<dbReference type="PANTHER" id="PTHR12838:SF0">
    <property type="entry name" value="U3 SMALL NUCLEOLAR RNA-ASSOCIATED PROTEIN 11-RELATED"/>
    <property type="match status" value="1"/>
</dbReference>
<evidence type="ECO:0000256" key="3">
    <source>
        <dbReference type="ARBA" id="ARBA00008105"/>
    </source>
</evidence>
<evidence type="ECO:0008006" key="9">
    <source>
        <dbReference type="Google" id="ProtNLM"/>
    </source>
</evidence>
<dbReference type="PANTHER" id="PTHR12838">
    <property type="entry name" value="U3 SMALL NUCLEOLAR RNA-ASSOCIATED PROTEIN 11"/>
    <property type="match status" value="1"/>
</dbReference>
<dbReference type="Pfam" id="PF03998">
    <property type="entry name" value="Utp11"/>
    <property type="match status" value="1"/>
</dbReference>
<feature type="compositionally biased region" description="Acidic residues" evidence="6">
    <location>
        <begin position="152"/>
        <end position="177"/>
    </location>
</feature>
<feature type="compositionally biased region" description="Polar residues" evidence="6">
    <location>
        <begin position="76"/>
        <end position="88"/>
    </location>
</feature>
<dbReference type="GO" id="GO:0006364">
    <property type="term" value="P:rRNA processing"/>
    <property type="evidence" value="ECO:0007669"/>
    <property type="project" value="UniProtKB-KW"/>
</dbReference>
<evidence type="ECO:0000256" key="6">
    <source>
        <dbReference type="SAM" id="MobiDB-lite"/>
    </source>
</evidence>
<keyword evidence="8" id="KW-1185">Reference proteome</keyword>